<gene>
    <name evidence="1" type="ORF">US19_C0044G0012</name>
</gene>
<comment type="caution">
    <text evidence="1">The sequence shown here is derived from an EMBL/GenBank/DDBJ whole genome shotgun (WGS) entry which is preliminary data.</text>
</comment>
<name>A0A0G0F1H7_9BACT</name>
<evidence type="ECO:0000313" key="1">
    <source>
        <dbReference type="EMBL" id="KKQ07495.1"/>
    </source>
</evidence>
<evidence type="ECO:0008006" key="3">
    <source>
        <dbReference type="Google" id="ProtNLM"/>
    </source>
</evidence>
<dbReference type="Proteomes" id="UP000034492">
    <property type="component" value="Unassembled WGS sequence"/>
</dbReference>
<dbReference type="SUPFAM" id="SSF47598">
    <property type="entry name" value="Ribbon-helix-helix"/>
    <property type="match status" value="1"/>
</dbReference>
<proteinExistence type="predicted"/>
<dbReference type="InterPro" id="IPR022148">
    <property type="entry name" value="CopG_antitoxin"/>
</dbReference>
<organism evidence="1 2">
    <name type="scientific">Candidatus Daviesbacteria bacterium GW2011_GWB1_36_5</name>
    <dbReference type="NCBI Taxonomy" id="1618426"/>
    <lineage>
        <taxon>Bacteria</taxon>
        <taxon>Candidatus Daviesiibacteriota</taxon>
    </lineage>
</organism>
<accession>A0A0G0F1H7</accession>
<dbReference type="EMBL" id="LBSA01000044">
    <property type="protein sequence ID" value="KKQ07495.1"/>
    <property type="molecule type" value="Genomic_DNA"/>
</dbReference>
<protein>
    <recommendedName>
        <fullName evidence="3">CopG antitoxin of type II toxin-antitoxin system</fullName>
    </recommendedName>
</protein>
<dbReference type="AlphaFoldDB" id="A0A0G0F1H7"/>
<evidence type="ECO:0000313" key="2">
    <source>
        <dbReference type="Proteomes" id="UP000034492"/>
    </source>
</evidence>
<sequence length="92" mass="11149">MPKKKNKLPNFNKMTYEEEAHFWDTHDITDYEDETEEVEIIFDLKKPREKIVPIRMQAELRDRLDQIARSKGLNLSTLIRMWLMEKLQSPRS</sequence>
<dbReference type="InterPro" id="IPR010985">
    <property type="entry name" value="Ribbon_hlx_hlx"/>
</dbReference>
<reference evidence="1 2" key="1">
    <citation type="journal article" date="2015" name="Nature">
        <title>rRNA introns, odd ribosomes, and small enigmatic genomes across a large radiation of phyla.</title>
        <authorList>
            <person name="Brown C.T."/>
            <person name="Hug L.A."/>
            <person name="Thomas B.C."/>
            <person name="Sharon I."/>
            <person name="Castelle C.J."/>
            <person name="Singh A."/>
            <person name="Wilkins M.J."/>
            <person name="Williams K.H."/>
            <person name="Banfield J.F."/>
        </authorList>
    </citation>
    <scope>NUCLEOTIDE SEQUENCE [LARGE SCALE GENOMIC DNA]</scope>
</reference>
<dbReference type="GO" id="GO:0006355">
    <property type="term" value="P:regulation of DNA-templated transcription"/>
    <property type="evidence" value="ECO:0007669"/>
    <property type="project" value="InterPro"/>
</dbReference>
<dbReference type="Pfam" id="PF12441">
    <property type="entry name" value="CopG_antitoxin"/>
    <property type="match status" value="1"/>
</dbReference>